<gene>
    <name evidence="1" type="ORF">LAX5112_02664</name>
</gene>
<protein>
    <submittedName>
        <fullName evidence="1">Uncharacterized protein</fullName>
    </submittedName>
</protein>
<evidence type="ECO:0000313" key="1">
    <source>
        <dbReference type="EMBL" id="CTQ70952.1"/>
    </source>
</evidence>
<name>A0A0M7A925_9HYPH</name>
<evidence type="ECO:0000313" key="2">
    <source>
        <dbReference type="Proteomes" id="UP000053235"/>
    </source>
</evidence>
<dbReference type="Proteomes" id="UP000053235">
    <property type="component" value="Unassembled WGS sequence"/>
</dbReference>
<dbReference type="EMBL" id="CXWD01000009">
    <property type="protein sequence ID" value="CTQ70952.1"/>
    <property type="molecule type" value="Genomic_DNA"/>
</dbReference>
<keyword evidence="2" id="KW-1185">Reference proteome</keyword>
<proteinExistence type="predicted"/>
<accession>A0A0M7A925</accession>
<reference evidence="2" key="1">
    <citation type="submission" date="2015-07" db="EMBL/GenBank/DDBJ databases">
        <authorList>
            <person name="Rodrigo-Torres Lidia"/>
            <person name="Arahal R.David."/>
        </authorList>
    </citation>
    <scope>NUCLEOTIDE SEQUENCE [LARGE SCALE GENOMIC DNA]</scope>
    <source>
        <strain evidence="2">CECT 5112</strain>
    </source>
</reference>
<sequence length="255" mass="28662">MYPDRPTPNKPSFLQLFHIAAKCDCLYLLDFYCQLLFSHNRTSHLSEEQQALLAKVAHVDIIAVAAEQNRLLPPRDQLLLCGNEPYFIKPMPIEAVESGLAGDEEKFLFNLWHENKGVIQNDDRLTKLSSKFILTLPEADAGKVPELTFAGRDSTFRRMFPAAISNNRPVVDVLPEKYVAAATDAYHMAIAGEPSFDIQRTGPLLGPKVPNITQQRLVLKFKSSSGFERVFSLIRVLQIHEASDRVKSTALNLEN</sequence>
<organism evidence="1 2">
    <name type="scientific">Roseibium alexandrii</name>
    <dbReference type="NCBI Taxonomy" id="388408"/>
    <lineage>
        <taxon>Bacteria</taxon>
        <taxon>Pseudomonadati</taxon>
        <taxon>Pseudomonadota</taxon>
        <taxon>Alphaproteobacteria</taxon>
        <taxon>Hyphomicrobiales</taxon>
        <taxon>Stappiaceae</taxon>
        <taxon>Roseibium</taxon>
    </lineage>
</organism>
<dbReference type="AlphaFoldDB" id="A0A0M7A925"/>